<evidence type="ECO:0000313" key="12">
    <source>
        <dbReference type="EMBL" id="PZC72777.1"/>
    </source>
</evidence>
<dbReference type="InterPro" id="IPR003961">
    <property type="entry name" value="FN3_dom"/>
</dbReference>
<evidence type="ECO:0000259" key="11">
    <source>
        <dbReference type="PROSITE" id="PS50853"/>
    </source>
</evidence>
<sequence length="772" mass="85613">MDQVDTTGAGCREMTPGHRRRGSVGALMPEITEGPENLAIVDGSEAVLKCRVIGDPKPIVIWTKDYAEVTGRKYNVTADGDLVIHYASFPDSGNYQCYAMNKFGAASASVTLDVKKRTIITYRPEDYEVAAGSTATFRCNANADASLELQIIWLKDDQQIDFENQPRFHMSYDYSLQISDTTGLDAGEYTCIAKTAIDEARAKATLTVQDKPNPPRLEGVKCNERTATLRWQPMGDNRAPILRYSIQYNTTFTPDTWYTASDNVPAIYTYWTVQLSPWANYTFRVSAWNKIGPSSPSSHSEVCSTQPDVPYKNPDNVVGEGSDPTNMVISWEVSAVNCKGKSNVTPMEVIGWSGEDVPLQAPQNFTLVQVTTGTTALLNWNPVPPESVQGHFKGYKIQTWVDGEEDSLKEILVKADASSALVSEFKPFKKNNVRILVYNGRFIGPPSDTLSFYTPEDKPGSVKSFEAYPIGSSAMLLKWEKPIDENGVLTGYNIYYQKVTGTSLGPTQERNKEIDPKFDHAKLAGLEPNTRYRIEIRAKTKAGEGDKYFVEQSTKSVEKAKPDIPQFETSTLPAKEGTAHILVRWIPSLDGHAGTHFVAWYKLKGHPDWSKTNEVTDDDYVILTGLEPGQVYEVKLTAHDGEYFSASEIKDVDTTIGKPSLISLLYVSSFCRGVCVKLQACPCLFGPDEHSDHCPNDCQRVDKSTFHHNTERRGRPKGSVNGRRKKKKAAPEKKEKEQQPSQETESNTDVESVESEHSAGSAPPSSPGTRRV</sequence>
<evidence type="ECO:0000256" key="4">
    <source>
        <dbReference type="ARBA" id="ARBA00023157"/>
    </source>
</evidence>
<dbReference type="InterPro" id="IPR013098">
    <property type="entry name" value="Ig_I-set"/>
</dbReference>
<evidence type="ECO:0000256" key="7">
    <source>
        <dbReference type="ARBA" id="ARBA00061228"/>
    </source>
</evidence>
<dbReference type="InterPro" id="IPR007110">
    <property type="entry name" value="Ig-like_dom"/>
</dbReference>
<dbReference type="Pfam" id="PF00041">
    <property type="entry name" value="fn3"/>
    <property type="match status" value="3"/>
</dbReference>
<feature type="domain" description="Fibronectin type-III" evidence="11">
    <location>
        <begin position="211"/>
        <end position="308"/>
    </location>
</feature>
<dbReference type="AlphaFoldDB" id="A0A2W1BHU0"/>
<reference evidence="12 13" key="1">
    <citation type="journal article" date="2017" name="BMC Biol.">
        <title>Genomic innovations, transcriptional plasticity and gene loss underlying the evolution and divergence of two highly polyphagous and invasive Helicoverpa pest species.</title>
        <authorList>
            <person name="Pearce S.L."/>
            <person name="Clarke D.F."/>
            <person name="East P.D."/>
            <person name="Elfekih S."/>
            <person name="Gordon K.H."/>
            <person name="Jermiin L.S."/>
            <person name="McGaughran A."/>
            <person name="Oakeshott J.G."/>
            <person name="Papanikolaou A."/>
            <person name="Perera O.P."/>
            <person name="Rane R.V."/>
            <person name="Richards S."/>
            <person name="Tay W.T."/>
            <person name="Walsh T.K."/>
            <person name="Anderson A."/>
            <person name="Anderson C.J."/>
            <person name="Asgari S."/>
            <person name="Board P.G."/>
            <person name="Bretschneider A."/>
            <person name="Campbell P.M."/>
            <person name="Chertemps T."/>
            <person name="Christeller J.T."/>
            <person name="Coppin C.W."/>
            <person name="Downes S.J."/>
            <person name="Duan G."/>
            <person name="Farnsworth C.A."/>
            <person name="Good R.T."/>
            <person name="Han L.B."/>
            <person name="Han Y.C."/>
            <person name="Hatje K."/>
            <person name="Horne I."/>
            <person name="Huang Y.P."/>
            <person name="Hughes D.S."/>
            <person name="Jacquin-Joly E."/>
            <person name="James W."/>
            <person name="Jhangiani S."/>
            <person name="Kollmar M."/>
            <person name="Kuwar S.S."/>
            <person name="Li S."/>
            <person name="Liu N.Y."/>
            <person name="Maibeche M.T."/>
            <person name="Miller J.R."/>
            <person name="Montagne N."/>
            <person name="Perry T."/>
            <person name="Qu J."/>
            <person name="Song S.V."/>
            <person name="Sutton G.G."/>
            <person name="Vogel H."/>
            <person name="Walenz B.P."/>
            <person name="Xu W."/>
            <person name="Zhang H.J."/>
            <person name="Zou Z."/>
            <person name="Batterham P."/>
            <person name="Edwards O.R."/>
            <person name="Feyereisen R."/>
            <person name="Gibbs R.A."/>
            <person name="Heckel D.G."/>
            <person name="McGrath A."/>
            <person name="Robin C."/>
            <person name="Scherer S.E."/>
            <person name="Worley K.C."/>
            <person name="Wu Y.D."/>
        </authorList>
    </citation>
    <scope>NUCLEOTIDE SEQUENCE [LARGE SCALE GENOMIC DNA]</scope>
    <source>
        <strain evidence="12">Harm_GR_Male_#8</strain>
        <tissue evidence="12">Whole organism</tissue>
    </source>
</reference>
<dbReference type="EMBL" id="KZ150156">
    <property type="protein sequence ID" value="PZC72777.1"/>
    <property type="molecule type" value="Genomic_DNA"/>
</dbReference>
<protein>
    <recommendedName>
        <fullName evidence="8">Hemolin</fullName>
    </recommendedName>
</protein>
<dbReference type="GO" id="GO:0005576">
    <property type="term" value="C:extracellular region"/>
    <property type="evidence" value="ECO:0007669"/>
    <property type="project" value="UniProtKB-SubCell"/>
</dbReference>
<keyword evidence="13" id="KW-1185">Reference proteome</keyword>
<organism evidence="12 13">
    <name type="scientific">Helicoverpa armigera</name>
    <name type="common">Cotton bollworm</name>
    <name type="synonym">Heliothis armigera</name>
    <dbReference type="NCBI Taxonomy" id="29058"/>
    <lineage>
        <taxon>Eukaryota</taxon>
        <taxon>Metazoa</taxon>
        <taxon>Ecdysozoa</taxon>
        <taxon>Arthropoda</taxon>
        <taxon>Hexapoda</taxon>
        <taxon>Insecta</taxon>
        <taxon>Pterygota</taxon>
        <taxon>Neoptera</taxon>
        <taxon>Endopterygota</taxon>
        <taxon>Lepidoptera</taxon>
        <taxon>Glossata</taxon>
        <taxon>Ditrysia</taxon>
        <taxon>Noctuoidea</taxon>
        <taxon>Noctuidae</taxon>
        <taxon>Heliothinae</taxon>
        <taxon>Helicoverpa</taxon>
    </lineage>
</organism>
<dbReference type="Gene3D" id="2.60.40.10">
    <property type="entry name" value="Immunoglobulins"/>
    <property type="match status" value="6"/>
</dbReference>
<dbReference type="GO" id="GO:0005886">
    <property type="term" value="C:plasma membrane"/>
    <property type="evidence" value="ECO:0007669"/>
    <property type="project" value="TreeGrafter"/>
</dbReference>
<dbReference type="InterPro" id="IPR036116">
    <property type="entry name" value="FN3_sf"/>
</dbReference>
<feature type="domain" description="Ig-like" evidence="10">
    <location>
        <begin position="118"/>
        <end position="207"/>
    </location>
</feature>
<dbReference type="SMART" id="SM00409">
    <property type="entry name" value="IG"/>
    <property type="match status" value="2"/>
</dbReference>
<dbReference type="Pfam" id="PF07679">
    <property type="entry name" value="I-set"/>
    <property type="match status" value="2"/>
</dbReference>
<dbReference type="PROSITE" id="PS50835">
    <property type="entry name" value="IG_LIKE"/>
    <property type="match status" value="2"/>
</dbReference>
<evidence type="ECO:0000313" key="13">
    <source>
        <dbReference type="Proteomes" id="UP000249218"/>
    </source>
</evidence>
<dbReference type="GO" id="GO:0007411">
    <property type="term" value="P:axon guidance"/>
    <property type="evidence" value="ECO:0007669"/>
    <property type="project" value="TreeGrafter"/>
</dbReference>
<comment type="similarity">
    <text evidence="7">Belongs to the hemolin family.</text>
</comment>
<dbReference type="SMART" id="SM00060">
    <property type="entry name" value="FN3"/>
    <property type="match status" value="4"/>
</dbReference>
<feature type="domain" description="Ig-like" evidence="10">
    <location>
        <begin position="29"/>
        <end position="113"/>
    </location>
</feature>
<dbReference type="FunFam" id="2.60.40.10:FF:000032">
    <property type="entry name" value="palladin isoform X1"/>
    <property type="match status" value="2"/>
</dbReference>
<dbReference type="PANTHER" id="PTHR44170:SF6">
    <property type="entry name" value="CONTACTIN"/>
    <property type="match status" value="1"/>
</dbReference>
<evidence type="ECO:0000256" key="2">
    <source>
        <dbReference type="ARBA" id="ARBA00022525"/>
    </source>
</evidence>
<keyword evidence="4" id="KW-1015">Disulfide bond</keyword>
<keyword evidence="5" id="KW-0325">Glycoprotein</keyword>
<dbReference type="InterPro" id="IPR013783">
    <property type="entry name" value="Ig-like_fold"/>
</dbReference>
<gene>
    <name evidence="12" type="primary">HaOG210592</name>
    <name evidence="12" type="ORF">B5X24_HaOG210592</name>
</gene>
<dbReference type="SUPFAM" id="SSF49265">
    <property type="entry name" value="Fibronectin type III"/>
    <property type="match status" value="3"/>
</dbReference>
<dbReference type="CDD" id="cd00063">
    <property type="entry name" value="FN3"/>
    <property type="match status" value="4"/>
</dbReference>
<comment type="subcellular location">
    <subcellularLocation>
        <location evidence="1">Secreted</location>
    </subcellularLocation>
</comment>
<dbReference type="GO" id="GO:0030424">
    <property type="term" value="C:axon"/>
    <property type="evidence" value="ECO:0007669"/>
    <property type="project" value="TreeGrafter"/>
</dbReference>
<keyword evidence="2" id="KW-0964">Secreted</keyword>
<feature type="compositionally biased region" description="Basic and acidic residues" evidence="9">
    <location>
        <begin position="729"/>
        <end position="738"/>
    </location>
</feature>
<feature type="region of interest" description="Disordered" evidence="9">
    <location>
        <begin position="1"/>
        <end position="22"/>
    </location>
</feature>
<dbReference type="Proteomes" id="UP000249218">
    <property type="component" value="Unassembled WGS sequence"/>
</dbReference>
<evidence type="ECO:0000259" key="10">
    <source>
        <dbReference type="PROSITE" id="PS50835"/>
    </source>
</evidence>
<evidence type="ECO:0000256" key="8">
    <source>
        <dbReference type="ARBA" id="ARBA00068688"/>
    </source>
</evidence>
<evidence type="ECO:0000256" key="6">
    <source>
        <dbReference type="ARBA" id="ARBA00023319"/>
    </source>
</evidence>
<dbReference type="InterPro" id="IPR036179">
    <property type="entry name" value="Ig-like_dom_sf"/>
</dbReference>
<keyword evidence="3" id="KW-0677">Repeat</keyword>
<accession>A0A2W1BHU0</accession>
<dbReference type="PROSITE" id="PS50853">
    <property type="entry name" value="FN3"/>
    <property type="match status" value="3"/>
</dbReference>
<feature type="region of interest" description="Disordered" evidence="9">
    <location>
        <begin position="705"/>
        <end position="772"/>
    </location>
</feature>
<dbReference type="GO" id="GO:0098609">
    <property type="term" value="P:cell-cell adhesion"/>
    <property type="evidence" value="ECO:0007669"/>
    <property type="project" value="TreeGrafter"/>
</dbReference>
<dbReference type="InterPro" id="IPR003598">
    <property type="entry name" value="Ig_sub2"/>
</dbReference>
<dbReference type="SMART" id="SM00408">
    <property type="entry name" value="IGc2"/>
    <property type="match status" value="2"/>
</dbReference>
<feature type="domain" description="Fibronectin type-III" evidence="11">
    <location>
        <begin position="361"/>
        <end position="457"/>
    </location>
</feature>
<dbReference type="SUPFAM" id="SSF48726">
    <property type="entry name" value="Immunoglobulin"/>
    <property type="match status" value="2"/>
</dbReference>
<evidence type="ECO:0000256" key="9">
    <source>
        <dbReference type="SAM" id="MobiDB-lite"/>
    </source>
</evidence>
<dbReference type="InterPro" id="IPR003599">
    <property type="entry name" value="Ig_sub"/>
</dbReference>
<proteinExistence type="inferred from homology"/>
<dbReference type="OrthoDB" id="6244967at2759"/>
<dbReference type="PANTHER" id="PTHR44170">
    <property type="entry name" value="PROTEIN SIDEKICK"/>
    <property type="match status" value="1"/>
</dbReference>
<evidence type="ECO:0000256" key="3">
    <source>
        <dbReference type="ARBA" id="ARBA00022737"/>
    </source>
</evidence>
<dbReference type="FunFam" id="2.60.40.10:FF:001687">
    <property type="entry name" value="Neuroglian, isoform E"/>
    <property type="match status" value="1"/>
</dbReference>
<evidence type="ECO:0000256" key="5">
    <source>
        <dbReference type="ARBA" id="ARBA00023180"/>
    </source>
</evidence>
<evidence type="ECO:0000256" key="1">
    <source>
        <dbReference type="ARBA" id="ARBA00004613"/>
    </source>
</evidence>
<dbReference type="FunFam" id="2.60.40.10:FF:000028">
    <property type="entry name" value="Neuronal cell adhesion molecule"/>
    <property type="match status" value="1"/>
</dbReference>
<name>A0A2W1BHU0_HELAM</name>
<keyword evidence="6" id="KW-0393">Immunoglobulin domain</keyword>
<feature type="domain" description="Fibronectin type-III" evidence="11">
    <location>
        <begin position="458"/>
        <end position="563"/>
    </location>
</feature>